<evidence type="ECO:0000256" key="1">
    <source>
        <dbReference type="SAM" id="MobiDB-lite"/>
    </source>
</evidence>
<dbReference type="EMBL" id="JAAXPE010000025">
    <property type="protein sequence ID" value="NKY88111.1"/>
    <property type="molecule type" value="Genomic_DNA"/>
</dbReference>
<proteinExistence type="predicted"/>
<dbReference type="RefSeq" id="WP_040719509.1">
    <property type="nucleotide sequence ID" value="NZ_CAWPHS010000018.1"/>
</dbReference>
<sequence length="125" mass="12853">MQQPTTIAAKTVGTPAGVGNDPWPPGHPVAGERVAIFAFDVVGADGQSEDIRTYHVAPIDRAAEGVVVADQRDPQGLVVRWTGCGAGTVVAAPATMGAEAAMMDPARSAEKMFACTVRPDDPGLI</sequence>
<dbReference type="Proteomes" id="UP000523447">
    <property type="component" value="Unassembled WGS sequence"/>
</dbReference>
<evidence type="ECO:0000313" key="3">
    <source>
        <dbReference type="Proteomes" id="UP000523447"/>
    </source>
</evidence>
<feature type="region of interest" description="Disordered" evidence="1">
    <location>
        <begin position="1"/>
        <end position="27"/>
    </location>
</feature>
<name>A0A7X6M1P6_9NOCA</name>
<evidence type="ECO:0000313" key="2">
    <source>
        <dbReference type="EMBL" id="NKY88111.1"/>
    </source>
</evidence>
<protein>
    <submittedName>
        <fullName evidence="2">Uncharacterized protein</fullName>
    </submittedName>
</protein>
<dbReference type="AlphaFoldDB" id="A0A7X6M1P6"/>
<comment type="caution">
    <text evidence="2">The sequence shown here is derived from an EMBL/GenBank/DDBJ whole genome shotgun (WGS) entry which is preliminary data.</text>
</comment>
<accession>A0A7X6M1P6</accession>
<gene>
    <name evidence="2" type="ORF">HGA07_21100</name>
</gene>
<reference evidence="2 3" key="1">
    <citation type="submission" date="2020-04" db="EMBL/GenBank/DDBJ databases">
        <title>MicrobeNet Type strains.</title>
        <authorList>
            <person name="Nicholson A.C."/>
        </authorList>
    </citation>
    <scope>NUCLEOTIDE SEQUENCE [LARGE SCALE GENOMIC DNA]</scope>
    <source>
        <strain evidence="2 3">DSM 44445</strain>
    </source>
</reference>
<keyword evidence="3" id="KW-1185">Reference proteome</keyword>
<organism evidence="2 3">
    <name type="scientific">Nocardia veterana</name>
    <dbReference type="NCBI Taxonomy" id="132249"/>
    <lineage>
        <taxon>Bacteria</taxon>
        <taxon>Bacillati</taxon>
        <taxon>Actinomycetota</taxon>
        <taxon>Actinomycetes</taxon>
        <taxon>Mycobacteriales</taxon>
        <taxon>Nocardiaceae</taxon>
        <taxon>Nocardia</taxon>
    </lineage>
</organism>